<feature type="non-terminal residue" evidence="2">
    <location>
        <position position="1"/>
    </location>
</feature>
<proteinExistence type="predicted"/>
<feature type="region of interest" description="Disordered" evidence="1">
    <location>
        <begin position="1"/>
        <end position="79"/>
    </location>
</feature>
<gene>
    <name evidence="2" type="ORF">PMAYCL1PPCAC_26813</name>
</gene>
<feature type="compositionally biased region" description="Polar residues" evidence="1">
    <location>
        <begin position="36"/>
        <end position="47"/>
    </location>
</feature>
<dbReference type="Proteomes" id="UP001328107">
    <property type="component" value="Unassembled WGS sequence"/>
</dbReference>
<name>A0AAN5D4Y9_9BILA</name>
<protein>
    <submittedName>
        <fullName evidence="2">Uncharacterized protein</fullName>
    </submittedName>
</protein>
<organism evidence="2 3">
    <name type="scientific">Pristionchus mayeri</name>
    <dbReference type="NCBI Taxonomy" id="1317129"/>
    <lineage>
        <taxon>Eukaryota</taxon>
        <taxon>Metazoa</taxon>
        <taxon>Ecdysozoa</taxon>
        <taxon>Nematoda</taxon>
        <taxon>Chromadorea</taxon>
        <taxon>Rhabditida</taxon>
        <taxon>Rhabditina</taxon>
        <taxon>Diplogasteromorpha</taxon>
        <taxon>Diplogasteroidea</taxon>
        <taxon>Neodiplogasteridae</taxon>
        <taxon>Pristionchus</taxon>
    </lineage>
</organism>
<comment type="caution">
    <text evidence="2">The sequence shown here is derived from an EMBL/GenBank/DDBJ whole genome shotgun (WGS) entry which is preliminary data.</text>
</comment>
<feature type="non-terminal residue" evidence="2">
    <location>
        <position position="79"/>
    </location>
</feature>
<dbReference type="AlphaFoldDB" id="A0AAN5D4Y9"/>
<evidence type="ECO:0000313" key="3">
    <source>
        <dbReference type="Proteomes" id="UP001328107"/>
    </source>
</evidence>
<evidence type="ECO:0000313" key="2">
    <source>
        <dbReference type="EMBL" id="GMR56618.1"/>
    </source>
</evidence>
<keyword evidence="3" id="KW-1185">Reference proteome</keyword>
<dbReference type="EMBL" id="BTRK01000006">
    <property type="protein sequence ID" value="GMR56618.1"/>
    <property type="molecule type" value="Genomic_DNA"/>
</dbReference>
<feature type="compositionally biased region" description="Basic and acidic residues" evidence="1">
    <location>
        <begin position="55"/>
        <end position="79"/>
    </location>
</feature>
<reference evidence="3" key="1">
    <citation type="submission" date="2022-10" db="EMBL/GenBank/DDBJ databases">
        <title>Genome assembly of Pristionchus species.</title>
        <authorList>
            <person name="Yoshida K."/>
            <person name="Sommer R.J."/>
        </authorList>
    </citation>
    <scope>NUCLEOTIDE SEQUENCE [LARGE SCALE GENOMIC DNA]</scope>
    <source>
        <strain evidence="3">RS5460</strain>
    </source>
</reference>
<sequence>SSVAAPSPYLPAYKSSKSNSGQSPDGYGRVHRTWPSAISSRLTVTGENRSRPYRIRTDREKQYVPENTTKGDGRSRSMG</sequence>
<accession>A0AAN5D4Y9</accession>
<evidence type="ECO:0000256" key="1">
    <source>
        <dbReference type="SAM" id="MobiDB-lite"/>
    </source>
</evidence>